<dbReference type="SUPFAM" id="SSF51735">
    <property type="entry name" value="NAD(P)-binding Rossmann-fold domains"/>
    <property type="match status" value="1"/>
</dbReference>
<dbReference type="Proteomes" id="UP000053257">
    <property type="component" value="Unassembled WGS sequence"/>
</dbReference>
<sequence>MSTHTAVATTALGVLEVITLPTPTPDSDEILVDARYSALIPFDGYQLNFGYALQPGDYPGVLGFAGSGIVKAVGSNVTHVKVGDRVATLNIVGKKNKALQAFPVVPQSQIAKIPDSLPLDQAATLADNYATAMFTVFGTPNLAFPIPESLAPASAAPGRKPVDLSAPVIVYGAGASSGQFLVQAFRIAGCTNIFAVASSHHHALLRSLGATACFDYHTPDVAAQIRAASAGARFSAAADVVATRTSLGILSDVLAHAAREAAGPPTRLAILVPIKEGDSVTNARDSAMHVAFPEWLDALFADPSAVVLLPIYMFQLNQDAFSREYVMPVFLPRLLEQGALQPNAMRRLKEGSLLDRVREGIELLSNNKISGEKVVVDL</sequence>
<dbReference type="PANTHER" id="PTHR45348">
    <property type="entry name" value="HYPOTHETICAL OXIDOREDUCTASE (EUROFUNG)"/>
    <property type="match status" value="1"/>
</dbReference>
<dbReference type="SUPFAM" id="SSF50129">
    <property type="entry name" value="GroES-like"/>
    <property type="match status" value="1"/>
</dbReference>
<reference evidence="2 3" key="1">
    <citation type="journal article" date="2014" name="PLoS Genet.">
        <title>Analysis of the Phlebiopsis gigantea genome, transcriptome and secretome provides insight into its pioneer colonization strategies of wood.</title>
        <authorList>
            <person name="Hori C."/>
            <person name="Ishida T."/>
            <person name="Igarashi K."/>
            <person name="Samejima M."/>
            <person name="Suzuki H."/>
            <person name="Master E."/>
            <person name="Ferreira P."/>
            <person name="Ruiz-Duenas F.J."/>
            <person name="Held B."/>
            <person name="Canessa P."/>
            <person name="Larrondo L.F."/>
            <person name="Schmoll M."/>
            <person name="Druzhinina I.S."/>
            <person name="Kubicek C.P."/>
            <person name="Gaskell J.A."/>
            <person name="Kersten P."/>
            <person name="St John F."/>
            <person name="Glasner J."/>
            <person name="Sabat G."/>
            <person name="Splinter BonDurant S."/>
            <person name="Syed K."/>
            <person name="Yadav J."/>
            <person name="Mgbeahuruike A.C."/>
            <person name="Kovalchuk A."/>
            <person name="Asiegbu F.O."/>
            <person name="Lackner G."/>
            <person name="Hoffmeister D."/>
            <person name="Rencoret J."/>
            <person name="Gutierrez A."/>
            <person name="Sun H."/>
            <person name="Lindquist E."/>
            <person name="Barry K."/>
            <person name="Riley R."/>
            <person name="Grigoriev I.V."/>
            <person name="Henrissat B."/>
            <person name="Kues U."/>
            <person name="Berka R.M."/>
            <person name="Martinez A.T."/>
            <person name="Covert S.F."/>
            <person name="Blanchette R.A."/>
            <person name="Cullen D."/>
        </authorList>
    </citation>
    <scope>NUCLEOTIDE SEQUENCE [LARGE SCALE GENOMIC DNA]</scope>
    <source>
        <strain evidence="2 3">11061_1 CR5-6</strain>
    </source>
</reference>
<name>A0A0C3S6G2_PHLG1</name>
<protein>
    <recommendedName>
        <fullName evidence="1">Enoyl reductase (ER) domain-containing protein</fullName>
    </recommendedName>
</protein>
<dbReference type="GO" id="GO:0016651">
    <property type="term" value="F:oxidoreductase activity, acting on NAD(P)H"/>
    <property type="evidence" value="ECO:0007669"/>
    <property type="project" value="InterPro"/>
</dbReference>
<dbReference type="EMBL" id="KN840443">
    <property type="protein sequence ID" value="KIP11806.1"/>
    <property type="molecule type" value="Genomic_DNA"/>
</dbReference>
<dbReference type="STRING" id="745531.A0A0C3S6G2"/>
<dbReference type="InterPro" id="IPR036291">
    <property type="entry name" value="NAD(P)-bd_dom_sf"/>
</dbReference>
<dbReference type="Pfam" id="PF08240">
    <property type="entry name" value="ADH_N"/>
    <property type="match status" value="1"/>
</dbReference>
<dbReference type="Gene3D" id="3.40.50.720">
    <property type="entry name" value="NAD(P)-binding Rossmann-like Domain"/>
    <property type="match status" value="1"/>
</dbReference>
<keyword evidence="3" id="KW-1185">Reference proteome</keyword>
<evidence type="ECO:0000313" key="2">
    <source>
        <dbReference type="EMBL" id="KIP11806.1"/>
    </source>
</evidence>
<dbReference type="SMART" id="SM00829">
    <property type="entry name" value="PKS_ER"/>
    <property type="match status" value="1"/>
</dbReference>
<accession>A0A0C3S6G2</accession>
<dbReference type="AlphaFoldDB" id="A0A0C3S6G2"/>
<dbReference type="Pfam" id="PF00107">
    <property type="entry name" value="ADH_zinc_N"/>
    <property type="match status" value="1"/>
</dbReference>
<dbReference type="OrthoDB" id="9992527at2759"/>
<dbReference type="CDD" id="cd08249">
    <property type="entry name" value="enoyl_reductase_like"/>
    <property type="match status" value="1"/>
</dbReference>
<dbReference type="InterPro" id="IPR047122">
    <property type="entry name" value="Trans-enoyl_RdTase-like"/>
</dbReference>
<dbReference type="InterPro" id="IPR013154">
    <property type="entry name" value="ADH-like_N"/>
</dbReference>
<feature type="domain" description="Enoyl reductase (ER)" evidence="1">
    <location>
        <begin position="13"/>
        <end position="376"/>
    </location>
</feature>
<evidence type="ECO:0000313" key="3">
    <source>
        <dbReference type="Proteomes" id="UP000053257"/>
    </source>
</evidence>
<evidence type="ECO:0000259" key="1">
    <source>
        <dbReference type="SMART" id="SM00829"/>
    </source>
</evidence>
<gene>
    <name evidence="2" type="ORF">PHLGIDRAFT_10361</name>
</gene>
<dbReference type="InterPro" id="IPR013149">
    <property type="entry name" value="ADH-like_C"/>
</dbReference>
<dbReference type="PANTHER" id="PTHR45348:SF3">
    <property type="entry name" value="ENOYL REDUCTASE (ER) DOMAIN-CONTAINING PROTEIN"/>
    <property type="match status" value="1"/>
</dbReference>
<dbReference type="InterPro" id="IPR011032">
    <property type="entry name" value="GroES-like_sf"/>
</dbReference>
<dbReference type="HOGENOM" id="CLU_026673_16_5_1"/>
<proteinExistence type="predicted"/>
<organism evidence="2 3">
    <name type="scientific">Phlebiopsis gigantea (strain 11061_1 CR5-6)</name>
    <name type="common">White-rot fungus</name>
    <name type="synonym">Peniophora gigantea</name>
    <dbReference type="NCBI Taxonomy" id="745531"/>
    <lineage>
        <taxon>Eukaryota</taxon>
        <taxon>Fungi</taxon>
        <taxon>Dikarya</taxon>
        <taxon>Basidiomycota</taxon>
        <taxon>Agaricomycotina</taxon>
        <taxon>Agaricomycetes</taxon>
        <taxon>Polyporales</taxon>
        <taxon>Phanerochaetaceae</taxon>
        <taxon>Phlebiopsis</taxon>
    </lineage>
</organism>
<dbReference type="InterPro" id="IPR020843">
    <property type="entry name" value="ER"/>
</dbReference>
<dbReference type="Gene3D" id="3.90.180.10">
    <property type="entry name" value="Medium-chain alcohol dehydrogenases, catalytic domain"/>
    <property type="match status" value="1"/>
</dbReference>